<name>A0A914I8T7_GLORO</name>
<evidence type="ECO:0000313" key="2">
    <source>
        <dbReference type="WBParaSite" id="Gr19_v10_g7965.t1"/>
    </source>
</evidence>
<keyword evidence="1" id="KW-1185">Reference proteome</keyword>
<proteinExistence type="predicted"/>
<dbReference type="AlphaFoldDB" id="A0A914I8T7"/>
<dbReference type="Proteomes" id="UP000887572">
    <property type="component" value="Unplaced"/>
</dbReference>
<dbReference type="WBParaSite" id="Gr19_v10_g7965.t1">
    <property type="protein sequence ID" value="Gr19_v10_g7965.t1"/>
    <property type="gene ID" value="Gr19_v10_g7965"/>
</dbReference>
<sequence length="364" mass="42134">MSDNVSDEEQQQQMEEISICADVWLEIFAFVSPLQLGHLMALISDRFDILVDEHFKLRKWSLSWMDIRRATDGNGAQFVNCSGEQLPIPQGPLPNKVIGFKHIGISYVDQTVIEFLQRIRRLFDSAETNVFIATFDDESRSWEIIRQKIWPLINDNICRFLLFHSSVLDNLRQFSPTVLRNCAKLRLTDSFQHFPEFPAEDNAGASSEQALAKWLITAREDALQDDDLPPILDGPFSPARNEGPAETNYSDGVKPFRLADCLQILERVARDYDCIYPLPKLGTKRDHHVGCCLLIRSLSSANRLYIFEWQECIELKGHLEMEDGSSKRVLHEFYEKYDSLEGFNRFLRECLFNFFYLLYSAVED</sequence>
<organism evidence="1 2">
    <name type="scientific">Globodera rostochiensis</name>
    <name type="common">Golden nematode worm</name>
    <name type="synonym">Heterodera rostochiensis</name>
    <dbReference type="NCBI Taxonomy" id="31243"/>
    <lineage>
        <taxon>Eukaryota</taxon>
        <taxon>Metazoa</taxon>
        <taxon>Ecdysozoa</taxon>
        <taxon>Nematoda</taxon>
        <taxon>Chromadorea</taxon>
        <taxon>Rhabditida</taxon>
        <taxon>Tylenchina</taxon>
        <taxon>Tylenchomorpha</taxon>
        <taxon>Tylenchoidea</taxon>
        <taxon>Heteroderidae</taxon>
        <taxon>Heteroderinae</taxon>
        <taxon>Globodera</taxon>
    </lineage>
</organism>
<evidence type="ECO:0000313" key="1">
    <source>
        <dbReference type="Proteomes" id="UP000887572"/>
    </source>
</evidence>
<protein>
    <submittedName>
        <fullName evidence="2">F-box domain-containing protein</fullName>
    </submittedName>
</protein>
<reference evidence="2" key="1">
    <citation type="submission" date="2022-11" db="UniProtKB">
        <authorList>
            <consortium name="WormBaseParasite"/>
        </authorList>
    </citation>
    <scope>IDENTIFICATION</scope>
</reference>
<accession>A0A914I8T7</accession>